<dbReference type="InterPro" id="IPR043129">
    <property type="entry name" value="ATPase_NBD"/>
</dbReference>
<proteinExistence type="predicted"/>
<organism evidence="1">
    <name type="scientific">Caldithrix abyssi</name>
    <dbReference type="NCBI Taxonomy" id="187145"/>
    <lineage>
        <taxon>Bacteria</taxon>
        <taxon>Pseudomonadati</taxon>
        <taxon>Calditrichota</taxon>
        <taxon>Calditrichia</taxon>
        <taxon>Calditrichales</taxon>
        <taxon>Calditrichaceae</taxon>
        <taxon>Caldithrix</taxon>
    </lineage>
</organism>
<sequence length="396" mass="43685">MKKTTIVGVDGGATKVSAWQVIFNHEKKIFCLGDHNAEGKYADIPGFLSDFTPVDVAVQFKELAEGHIRQTDEEKQQETVYVEACARAILKIARATAADNLIIGIGMPGLKTADKRGINVVANGPRMLHYSDLLEERLRLENIQLASPIARLGSDADYCGIGENYAEDGAFRPVENAYYLGGGTGVADALKLHGTLVPFDQTKSWLAKTWEMKYTDGRSLERFCSASGIQSIYADLSGMDIRELNAAGLFPPQIARKALEGDEAAVKTFRAVTEALAAIIYERLETLYCGWQKTFEFMNPNRDALAGDHPYRGSWFDKVILGQRLGQLYVDEAGQKVLATPLQALLEEKIKRSTCLDDKARKHYAQVSQFLIPSHLREAPALGAGIDAFFSWENEG</sequence>
<dbReference type="SUPFAM" id="SSF53067">
    <property type="entry name" value="Actin-like ATPase domain"/>
    <property type="match status" value="1"/>
</dbReference>
<dbReference type="Gene3D" id="3.30.420.40">
    <property type="match status" value="2"/>
</dbReference>
<dbReference type="Proteomes" id="UP000886005">
    <property type="component" value="Unassembled WGS sequence"/>
</dbReference>
<protein>
    <submittedName>
        <fullName evidence="1">ROK family protein</fullName>
    </submittedName>
</protein>
<gene>
    <name evidence="1" type="ORF">ENJ10_09635</name>
</gene>
<name>A0A7V1PVU4_CALAY</name>
<accession>A0A7V1PVU4</accession>
<reference evidence="1" key="1">
    <citation type="journal article" date="2020" name="mSystems">
        <title>Genome- and Community-Level Interaction Insights into Carbon Utilization and Element Cycling Functions of Hydrothermarchaeota in Hydrothermal Sediment.</title>
        <authorList>
            <person name="Zhou Z."/>
            <person name="Liu Y."/>
            <person name="Xu W."/>
            <person name="Pan J."/>
            <person name="Luo Z.H."/>
            <person name="Li M."/>
        </authorList>
    </citation>
    <scope>NUCLEOTIDE SEQUENCE [LARGE SCALE GENOMIC DNA]</scope>
    <source>
        <strain evidence="1">HyVt-456</strain>
    </source>
</reference>
<dbReference type="AlphaFoldDB" id="A0A7V1PVU4"/>
<evidence type="ECO:0000313" key="1">
    <source>
        <dbReference type="EMBL" id="HED10937.1"/>
    </source>
</evidence>
<comment type="caution">
    <text evidence="1">The sequence shown here is derived from an EMBL/GenBank/DDBJ whole genome shotgun (WGS) entry which is preliminary data.</text>
</comment>
<dbReference type="EMBL" id="DRLD01000266">
    <property type="protein sequence ID" value="HED10937.1"/>
    <property type="molecule type" value="Genomic_DNA"/>
</dbReference>